<accession>A0A316Z759</accession>
<organism evidence="2 3">
    <name type="scientific">Tilletiopsis washingtonensis</name>
    <dbReference type="NCBI Taxonomy" id="58919"/>
    <lineage>
        <taxon>Eukaryota</taxon>
        <taxon>Fungi</taxon>
        <taxon>Dikarya</taxon>
        <taxon>Basidiomycota</taxon>
        <taxon>Ustilaginomycotina</taxon>
        <taxon>Exobasidiomycetes</taxon>
        <taxon>Entylomatales</taxon>
        <taxon>Entylomatales incertae sedis</taxon>
        <taxon>Tilletiopsis</taxon>
    </lineage>
</organism>
<dbReference type="RefSeq" id="XP_025596282.1">
    <property type="nucleotide sequence ID" value="XM_025738951.1"/>
</dbReference>
<evidence type="ECO:0000313" key="2">
    <source>
        <dbReference type="EMBL" id="PWN96003.1"/>
    </source>
</evidence>
<gene>
    <name evidence="2" type="ORF">FA09DRAFT_102946</name>
</gene>
<evidence type="ECO:0000313" key="3">
    <source>
        <dbReference type="Proteomes" id="UP000245946"/>
    </source>
</evidence>
<name>A0A316Z759_9BASI</name>
<reference evidence="2 3" key="1">
    <citation type="journal article" date="2018" name="Mol. Biol. Evol.">
        <title>Broad Genomic Sampling Reveals a Smut Pathogenic Ancestry of the Fungal Clade Ustilaginomycotina.</title>
        <authorList>
            <person name="Kijpornyongpan T."/>
            <person name="Mondo S.J."/>
            <person name="Barry K."/>
            <person name="Sandor L."/>
            <person name="Lee J."/>
            <person name="Lipzen A."/>
            <person name="Pangilinan J."/>
            <person name="LaButti K."/>
            <person name="Hainaut M."/>
            <person name="Henrissat B."/>
            <person name="Grigoriev I.V."/>
            <person name="Spatafora J.W."/>
            <person name="Aime M.C."/>
        </authorList>
    </citation>
    <scope>NUCLEOTIDE SEQUENCE [LARGE SCALE GENOMIC DNA]</scope>
    <source>
        <strain evidence="2 3">MCA 4186</strain>
    </source>
</reference>
<dbReference type="GeneID" id="37266497"/>
<feature type="region of interest" description="Disordered" evidence="1">
    <location>
        <begin position="85"/>
        <end position="104"/>
    </location>
</feature>
<keyword evidence="3" id="KW-1185">Reference proteome</keyword>
<dbReference type="Proteomes" id="UP000245946">
    <property type="component" value="Unassembled WGS sequence"/>
</dbReference>
<evidence type="ECO:0000256" key="1">
    <source>
        <dbReference type="SAM" id="MobiDB-lite"/>
    </source>
</evidence>
<sequence length="161" mass="17464">MASISSVLRAADNGQLAEPQGKERVAQRKLHVYNNEDVRHVALDGAWSGAATGQARRTRSGSAARFPVATIDKVGLPERLWRGAKERRQRCGSKHSGGQRGRNAICCTRTPRLPPAGLLQRRRTGAAPRLSLGSAMGLDVVLQPSEARSRADRHIAMLQGR</sequence>
<dbReference type="AlphaFoldDB" id="A0A316Z759"/>
<protein>
    <submittedName>
        <fullName evidence="2">Uncharacterized protein</fullName>
    </submittedName>
</protein>
<dbReference type="EMBL" id="KZ819301">
    <property type="protein sequence ID" value="PWN96003.1"/>
    <property type="molecule type" value="Genomic_DNA"/>
</dbReference>
<proteinExistence type="predicted"/>